<dbReference type="EMBL" id="FQTU01000025">
    <property type="protein sequence ID" value="SHF25510.1"/>
    <property type="molecule type" value="Genomic_DNA"/>
</dbReference>
<evidence type="ECO:0000256" key="1">
    <source>
        <dbReference type="ARBA" id="ARBA00004202"/>
    </source>
</evidence>
<keyword evidence="4 7" id="KW-0808">Transferase</keyword>
<evidence type="ECO:0000256" key="5">
    <source>
        <dbReference type="ARBA" id="ARBA00022944"/>
    </source>
</evidence>
<name>A0A1M5A5E0_9FIRM</name>
<dbReference type="SUPFAM" id="SSF53756">
    <property type="entry name" value="UDP-Glycosyltransferase/glycogen phosphorylase"/>
    <property type="match status" value="1"/>
</dbReference>
<proteinExistence type="inferred from homology"/>
<evidence type="ECO:0000256" key="6">
    <source>
        <dbReference type="ARBA" id="ARBA00023136"/>
    </source>
</evidence>
<keyword evidence="6" id="KW-0472">Membrane</keyword>
<reference evidence="7 8" key="1">
    <citation type="submission" date="2016-11" db="EMBL/GenBank/DDBJ databases">
        <authorList>
            <person name="Jaros S."/>
            <person name="Januszkiewicz K."/>
            <person name="Wedrychowicz H."/>
        </authorList>
    </citation>
    <scope>NUCLEOTIDE SEQUENCE [LARGE SCALE GENOMIC DNA]</scope>
    <source>
        <strain evidence="7 8">DSM 14828</strain>
    </source>
</reference>
<comment type="subcellular location">
    <subcellularLocation>
        <location evidence="1">Cell membrane</location>
        <topology evidence="1">Peripheral membrane protein</topology>
    </subcellularLocation>
</comment>
<dbReference type="PANTHER" id="PTHR37316:SF3">
    <property type="entry name" value="TEICHOIC ACID GLYCEROL-PHOSPHATE TRANSFERASE"/>
    <property type="match status" value="1"/>
</dbReference>
<sequence>MNSIKSLIAKNRTLANLLLAGIRFIRTMAYEAFIARFKIKPQKVIFCSHLGRNFSCSPKAIYEEMIKDSRFDGYEIVWAFDNPKSYSIGRGEKTKYLSFKYLYHLSTSRYWVFNAKMPSNFRKKKGQTYLQTWHGTPLKRLAADIEVGEASTFYRSKMTREKMVESYLKDSARYDYMISANRFSTKAFMSAFKIKKDVIIETGYPRNDVLFDATKEKINKLKEAYNVPKDKKVVLYAPTWRDNAYDEKGYVFELEVDFDKWHKALGADYVVIYKPHYLIYDTKNKNMPKDFVIDASSCQDINDLYIISDMLVTDYSSVFFDYGVLKRPMLFYMYDLEQYRDNLRGFYLDIYKDLPGPVIEEENQLLQSIIDIDEVLAPYEKQIEGFYEEYCSFDDGKASRRVLDIVFKQRME</sequence>
<dbReference type="GO" id="GO:0047355">
    <property type="term" value="F:CDP-glycerol glycerophosphotransferase activity"/>
    <property type="evidence" value="ECO:0007669"/>
    <property type="project" value="InterPro"/>
</dbReference>
<keyword evidence="5" id="KW-0777">Teichoic acid biosynthesis</keyword>
<keyword evidence="8" id="KW-1185">Reference proteome</keyword>
<dbReference type="InterPro" id="IPR043148">
    <property type="entry name" value="TagF_C"/>
</dbReference>
<keyword evidence="3" id="KW-1003">Cell membrane</keyword>
<protein>
    <submittedName>
        <fullName evidence="7">CDP-glycerol:poly(Glycerophosphate) glycerophosphotransferase</fullName>
    </submittedName>
</protein>
<accession>A0A1M5A5E0</accession>
<dbReference type="OrthoDB" id="9807097at2"/>
<dbReference type="PANTHER" id="PTHR37316">
    <property type="entry name" value="TEICHOIC ACID GLYCEROL-PHOSPHATE PRIMASE"/>
    <property type="match status" value="1"/>
</dbReference>
<gene>
    <name evidence="7" type="ORF">SAMN02746064_02233</name>
</gene>
<dbReference type="RefSeq" id="WP_159432083.1">
    <property type="nucleotide sequence ID" value="NZ_FQTU01000025.1"/>
</dbReference>
<dbReference type="AlphaFoldDB" id="A0A1M5A5E0"/>
<dbReference type="Pfam" id="PF04464">
    <property type="entry name" value="Glyphos_transf"/>
    <property type="match status" value="1"/>
</dbReference>
<organism evidence="7 8">
    <name type="scientific">Alkalibacter saccharofermentans DSM 14828</name>
    <dbReference type="NCBI Taxonomy" id="1120975"/>
    <lineage>
        <taxon>Bacteria</taxon>
        <taxon>Bacillati</taxon>
        <taxon>Bacillota</taxon>
        <taxon>Clostridia</taxon>
        <taxon>Eubacteriales</taxon>
        <taxon>Eubacteriaceae</taxon>
        <taxon>Alkalibacter</taxon>
    </lineage>
</organism>
<dbReference type="STRING" id="1120975.SAMN02746064_02233"/>
<dbReference type="InterPro" id="IPR051612">
    <property type="entry name" value="Teichoic_Acid_Biosynth"/>
</dbReference>
<evidence type="ECO:0000256" key="4">
    <source>
        <dbReference type="ARBA" id="ARBA00022679"/>
    </source>
</evidence>
<dbReference type="GO" id="GO:0019350">
    <property type="term" value="P:teichoic acid biosynthetic process"/>
    <property type="evidence" value="ECO:0007669"/>
    <property type="project" value="UniProtKB-KW"/>
</dbReference>
<dbReference type="Proteomes" id="UP000184251">
    <property type="component" value="Unassembled WGS sequence"/>
</dbReference>
<evidence type="ECO:0000313" key="8">
    <source>
        <dbReference type="Proteomes" id="UP000184251"/>
    </source>
</evidence>
<evidence type="ECO:0000256" key="3">
    <source>
        <dbReference type="ARBA" id="ARBA00022475"/>
    </source>
</evidence>
<evidence type="ECO:0000256" key="2">
    <source>
        <dbReference type="ARBA" id="ARBA00010488"/>
    </source>
</evidence>
<dbReference type="GO" id="GO:0005886">
    <property type="term" value="C:plasma membrane"/>
    <property type="evidence" value="ECO:0007669"/>
    <property type="project" value="UniProtKB-SubCell"/>
</dbReference>
<dbReference type="Gene3D" id="3.40.50.11820">
    <property type="match status" value="1"/>
</dbReference>
<dbReference type="InterPro" id="IPR043149">
    <property type="entry name" value="TagF_N"/>
</dbReference>
<evidence type="ECO:0000313" key="7">
    <source>
        <dbReference type="EMBL" id="SHF25510.1"/>
    </source>
</evidence>
<dbReference type="Gene3D" id="3.40.50.12580">
    <property type="match status" value="1"/>
</dbReference>
<dbReference type="InterPro" id="IPR007554">
    <property type="entry name" value="Glycerophosphate_synth"/>
</dbReference>
<comment type="similarity">
    <text evidence="2">Belongs to the CDP-glycerol glycerophosphotransferase family.</text>
</comment>